<keyword evidence="1" id="KW-0472">Membrane</keyword>
<keyword evidence="1" id="KW-0812">Transmembrane</keyword>
<organism evidence="2 3">
    <name type="scientific">Candidatus Woesebacteria bacterium GW2011_GWB1_39_12</name>
    <dbReference type="NCBI Taxonomy" id="1618574"/>
    <lineage>
        <taxon>Bacteria</taxon>
        <taxon>Candidatus Woeseibacteriota</taxon>
    </lineage>
</organism>
<keyword evidence="1" id="KW-1133">Transmembrane helix</keyword>
<feature type="transmembrane region" description="Helical" evidence="1">
    <location>
        <begin position="932"/>
        <end position="950"/>
    </location>
</feature>
<sequence length="951" mass="104472">MANKNLSWIWVVLVIAAVLLYSKYGKIPNFAVLPPEDQFKSEYYSQWSDSTSSHIFSTTGSIGYGTGNLIRDGNIVYTNTGGDIVVGNGEIVFDNQNYKGQEVLIYLTGKGYNAFTTSSGGIAGGCSITGAGLRCIREPNSYYTTCDETVVKYIPNTFDTSIYSVYVNGIKVNELNVGNTFHPRVSCSTDGTTANAFLGFIHFVGSKAQFDCDLSPNEVWIRERFTQQLNISDLAYIPTKFCNSGRPFILRDLNLGETTVRREEGIEPLNRGETIPSRALTGTEVLEVSYATFLVAGLGEPCAFDEVKENINGAWACRKFLEPLVLTIQCQKDADCPTPLKNSCPNYFIGCQSNTCKYDDTQLNSSVCRNEIITIIHDIQLQDVRVFVNVSGSTTFKFAHPYNDALFSIGNKQFTTSTKYTCAPPASGETIRPPVPEPGCYHGEAAYNGQTLLFTDGQQYTLNPHIKLTYYDAGKVTRNDVTGLLDIRYLYGVYYFTITDPLSLNIEDTNEILLNSVKDVSLSIVNNMPEGDVLLKVAQQVKSTNTILPEQIFNLHLLPGNNIVTFPLVTSNLGINQITVNSFYKIAPEIENVYLMPSNGFIVNYKVVTEFSGSQCKENEVTLINGICKAVIQTCVDINLNSLCDLNEPIIWADPTTNTPVCADRDSDRICDGVESLFCKDTNKNSICDSDEIKWLSTYCIDENGNGICDGVENTNTVLCDAIYTPVCDPSTNITYPNKCFANGFGVTSTIQDACVVPPTIIRMDCATGAVPIPAGYICDFETGWLIKRDTVYINTTIDCRNLAPSNGYTCIQVGEDWVWTRTQLVDIDCFSRGCPQANQLCQGGICVQESIKCPTQVSCSIYGSDSVCDTTLGICTKIQYLYINTTQIIKASCSDCPIGSQCVPQNNTVLCVQSTTTTTYSPTDSPIDTKAILIIGGIAIGVFLLFRLFN</sequence>
<evidence type="ECO:0000256" key="1">
    <source>
        <dbReference type="SAM" id="Phobius"/>
    </source>
</evidence>
<proteinExistence type="predicted"/>
<evidence type="ECO:0000313" key="3">
    <source>
        <dbReference type="Proteomes" id="UP000033881"/>
    </source>
</evidence>
<dbReference type="Proteomes" id="UP000033881">
    <property type="component" value="Unassembled WGS sequence"/>
</dbReference>
<dbReference type="AlphaFoldDB" id="A0A0G0MHR4"/>
<reference evidence="2 3" key="1">
    <citation type="journal article" date="2015" name="Nature">
        <title>rRNA introns, odd ribosomes, and small enigmatic genomes across a large radiation of phyla.</title>
        <authorList>
            <person name="Brown C.T."/>
            <person name="Hug L.A."/>
            <person name="Thomas B.C."/>
            <person name="Sharon I."/>
            <person name="Castelle C.J."/>
            <person name="Singh A."/>
            <person name="Wilkins M.J."/>
            <person name="Williams K.H."/>
            <person name="Banfield J.F."/>
        </authorList>
    </citation>
    <scope>NUCLEOTIDE SEQUENCE [LARGE SCALE GENOMIC DNA]</scope>
</reference>
<accession>A0A0G0MHR4</accession>
<comment type="caution">
    <text evidence="2">The sequence shown here is derived from an EMBL/GenBank/DDBJ whole genome shotgun (WGS) entry which is preliminary data.</text>
</comment>
<gene>
    <name evidence="2" type="ORF">UT24_C0021G0004</name>
</gene>
<dbReference type="EMBL" id="LBWB01000021">
    <property type="protein sequence ID" value="KKQ99915.1"/>
    <property type="molecule type" value="Genomic_DNA"/>
</dbReference>
<evidence type="ECO:0000313" key="2">
    <source>
        <dbReference type="EMBL" id="KKQ99915.1"/>
    </source>
</evidence>
<name>A0A0G0MHR4_9BACT</name>
<protein>
    <submittedName>
        <fullName evidence="2">Uncharacterized protein</fullName>
    </submittedName>
</protein>
<dbReference type="STRING" id="1618574.UT24_C0021G0004"/>